<dbReference type="AlphaFoldDB" id="A0A8X7VNK3"/>
<feature type="compositionally biased region" description="Basic and acidic residues" evidence="1">
    <location>
        <begin position="27"/>
        <end position="38"/>
    </location>
</feature>
<sequence>MEATANSKRTHITCKRRLGQKQRRPTKRDTNRSRRELENNTINPQIRTVEAKLQPKFEVQTPDSPSNPGSRQRQPHAKPTRLKTKYRVDSKTKDKLTQ</sequence>
<dbReference type="Proteomes" id="UP000886595">
    <property type="component" value="Unassembled WGS sequence"/>
</dbReference>
<evidence type="ECO:0000256" key="1">
    <source>
        <dbReference type="SAM" id="MobiDB-lite"/>
    </source>
</evidence>
<comment type="caution">
    <text evidence="2">The sequence shown here is derived from an EMBL/GenBank/DDBJ whole genome shotgun (WGS) entry which is preliminary data.</text>
</comment>
<organism evidence="2 3">
    <name type="scientific">Brassica carinata</name>
    <name type="common">Ethiopian mustard</name>
    <name type="synonym">Abyssinian cabbage</name>
    <dbReference type="NCBI Taxonomy" id="52824"/>
    <lineage>
        <taxon>Eukaryota</taxon>
        <taxon>Viridiplantae</taxon>
        <taxon>Streptophyta</taxon>
        <taxon>Embryophyta</taxon>
        <taxon>Tracheophyta</taxon>
        <taxon>Spermatophyta</taxon>
        <taxon>Magnoliopsida</taxon>
        <taxon>eudicotyledons</taxon>
        <taxon>Gunneridae</taxon>
        <taxon>Pentapetalae</taxon>
        <taxon>rosids</taxon>
        <taxon>malvids</taxon>
        <taxon>Brassicales</taxon>
        <taxon>Brassicaceae</taxon>
        <taxon>Brassiceae</taxon>
        <taxon>Brassica</taxon>
    </lineage>
</organism>
<gene>
    <name evidence="2" type="ORF">Bca52824_017539</name>
</gene>
<feature type="compositionally biased region" description="Basic residues" evidence="1">
    <location>
        <begin position="8"/>
        <end position="26"/>
    </location>
</feature>
<protein>
    <submittedName>
        <fullName evidence="2">Uncharacterized protein</fullName>
    </submittedName>
</protein>
<dbReference type="EMBL" id="JAAMPC010000004">
    <property type="protein sequence ID" value="KAG2314417.1"/>
    <property type="molecule type" value="Genomic_DNA"/>
</dbReference>
<proteinExistence type="predicted"/>
<keyword evidence="3" id="KW-1185">Reference proteome</keyword>
<evidence type="ECO:0000313" key="2">
    <source>
        <dbReference type="EMBL" id="KAG2314417.1"/>
    </source>
</evidence>
<feature type="compositionally biased region" description="Basic and acidic residues" evidence="1">
    <location>
        <begin position="86"/>
        <end position="98"/>
    </location>
</feature>
<feature type="region of interest" description="Disordered" evidence="1">
    <location>
        <begin position="1"/>
        <end position="98"/>
    </location>
</feature>
<feature type="compositionally biased region" description="Polar residues" evidence="1">
    <location>
        <begin position="61"/>
        <end position="72"/>
    </location>
</feature>
<evidence type="ECO:0000313" key="3">
    <source>
        <dbReference type="Proteomes" id="UP000886595"/>
    </source>
</evidence>
<feature type="compositionally biased region" description="Basic residues" evidence="1">
    <location>
        <begin position="73"/>
        <end position="85"/>
    </location>
</feature>
<name>A0A8X7VNK3_BRACI</name>
<reference evidence="2 3" key="1">
    <citation type="submission" date="2020-02" db="EMBL/GenBank/DDBJ databases">
        <authorList>
            <person name="Ma Q."/>
            <person name="Huang Y."/>
            <person name="Song X."/>
            <person name="Pei D."/>
        </authorList>
    </citation>
    <scope>NUCLEOTIDE SEQUENCE [LARGE SCALE GENOMIC DNA]</scope>
    <source>
        <strain evidence="2">Sxm20200214</strain>
        <tissue evidence="2">Leaf</tissue>
    </source>
</reference>
<accession>A0A8X7VNK3</accession>